<dbReference type="Pfam" id="PF01278">
    <property type="entry name" value="Omptin"/>
    <property type="match status" value="1"/>
</dbReference>
<feature type="signal peptide" evidence="6">
    <location>
        <begin position="1"/>
        <end position="23"/>
    </location>
</feature>
<keyword evidence="2 6" id="KW-0732">Signal</keyword>
<gene>
    <name evidence="8" type="ORF">J1C48_09120</name>
</gene>
<sequence length="552" mass="59423">MKTCVIGGIAALLGLGWAGVANAADILETPPVVWSWTGGYAGVNLGLGVGSTDVSDPFGSSIYGDDIRTPGFLVGGQLGYNWQMPNTRWVFGLEGDADWLDAEGTNTCFAFSGSYVSSNCRARPDFVGTLTGRVGYAAGPAGHTLLYVKGGAAVMHNRIDATTNNLYGAFAPSSTSESNTSWGWTAGVGIEQAITPAWSVKAEYDYLGFGHTDIDSPTSLFVSPTGSVVGFVPGRTASVDQSMNLFKIGLNYRFGADAGAQFADAAPAPAMAPSDWSFEGGIRYWYSSGRFRKDLAATSSSSTSLISRLTYDKLTAHSGELYGRVDSPWDVFLKGNVGLGKIVGGHMNDEDWGLFTAAPFTSYSNTDSSLTNTHLNYATVDLGYDFLHGGDYKVGAFVGYNRVHEKYEADDCAQIASPSSGICSPSISGTRVITETDTWNSLRLGVSTDVWLSDRIRLTGDAAYLPYVHFKGVDNHWLRNLVIDESGHGRGAQLEAMMSYYVTPNWSIGVGGRYWTMRTTSGSDKFNGTPTNRDDTFRYQRYGLLLQTAYKF</sequence>
<keyword evidence="4" id="KW-0998">Cell outer membrane</keyword>
<dbReference type="SUPFAM" id="SSF69917">
    <property type="entry name" value="OMPT-like"/>
    <property type="match status" value="1"/>
</dbReference>
<dbReference type="PANTHER" id="PTHR34001">
    <property type="entry name" value="BLL7405 PROTEIN"/>
    <property type="match status" value="1"/>
</dbReference>
<dbReference type="Pfam" id="PF13505">
    <property type="entry name" value="OMP_b-brl"/>
    <property type="match status" value="1"/>
</dbReference>
<evidence type="ECO:0000256" key="4">
    <source>
        <dbReference type="ARBA" id="ARBA00023237"/>
    </source>
</evidence>
<evidence type="ECO:0000256" key="6">
    <source>
        <dbReference type="SAM" id="SignalP"/>
    </source>
</evidence>
<dbReference type="Gene3D" id="2.40.128.90">
    <property type="entry name" value="OMPT-like"/>
    <property type="match status" value="1"/>
</dbReference>
<dbReference type="InterPro" id="IPR020080">
    <property type="entry name" value="OM_adhesin/peptidase_omptin"/>
</dbReference>
<evidence type="ECO:0000259" key="7">
    <source>
        <dbReference type="Pfam" id="PF13505"/>
    </source>
</evidence>
<keyword evidence="9" id="KW-1185">Reference proteome</keyword>
<name>A0A939FVJ0_9HYPH</name>
<dbReference type="RefSeq" id="WP_207257525.1">
    <property type="nucleotide sequence ID" value="NZ_JAFMPP010000006.1"/>
</dbReference>
<comment type="similarity">
    <text evidence="5">Belongs to the Omp25/RopB family.</text>
</comment>
<feature type="domain" description="Outer membrane protein beta-barrel" evidence="7">
    <location>
        <begin position="11"/>
        <end position="254"/>
    </location>
</feature>
<evidence type="ECO:0000256" key="5">
    <source>
        <dbReference type="ARBA" id="ARBA00038306"/>
    </source>
</evidence>
<dbReference type="InterPro" id="IPR053724">
    <property type="entry name" value="OMP_A26_sf"/>
</dbReference>
<reference evidence="8" key="1">
    <citation type="submission" date="2021-03" db="EMBL/GenBank/DDBJ databases">
        <title>Whole genome sequence of Jiella sp. CQZ9-1.</title>
        <authorList>
            <person name="Tuo L."/>
        </authorList>
    </citation>
    <scope>NUCLEOTIDE SEQUENCE</scope>
    <source>
        <strain evidence="8">CQZ9-1</strain>
    </source>
</reference>
<feature type="chain" id="PRO_5038082386" evidence="6">
    <location>
        <begin position="24"/>
        <end position="552"/>
    </location>
</feature>
<organism evidence="8 9">
    <name type="scientific">Jiella flava</name>
    <dbReference type="NCBI Taxonomy" id="2816857"/>
    <lineage>
        <taxon>Bacteria</taxon>
        <taxon>Pseudomonadati</taxon>
        <taxon>Pseudomonadota</taxon>
        <taxon>Alphaproteobacteria</taxon>
        <taxon>Hyphomicrobiales</taxon>
        <taxon>Aurantimonadaceae</taxon>
        <taxon>Jiella</taxon>
    </lineage>
</organism>
<dbReference type="EMBL" id="JAFMPP010000006">
    <property type="protein sequence ID" value="MBO0662738.1"/>
    <property type="molecule type" value="Genomic_DNA"/>
</dbReference>
<dbReference type="PANTHER" id="PTHR34001:SF3">
    <property type="entry name" value="BLL7405 PROTEIN"/>
    <property type="match status" value="1"/>
</dbReference>
<comment type="caution">
    <text evidence="8">The sequence shown here is derived from an EMBL/GenBank/DDBJ whole genome shotgun (WGS) entry which is preliminary data.</text>
</comment>
<dbReference type="Gene3D" id="2.40.160.20">
    <property type="match status" value="1"/>
</dbReference>
<dbReference type="GO" id="GO:0009279">
    <property type="term" value="C:cell outer membrane"/>
    <property type="evidence" value="ECO:0007669"/>
    <property type="project" value="UniProtKB-SubCell"/>
</dbReference>
<dbReference type="SUPFAM" id="SSF56925">
    <property type="entry name" value="OMPA-like"/>
    <property type="match status" value="1"/>
</dbReference>
<dbReference type="InterPro" id="IPR051692">
    <property type="entry name" value="OMP-like"/>
</dbReference>
<protein>
    <submittedName>
        <fullName evidence="8">Outer membrane beta-barrel protein</fullName>
    </submittedName>
</protein>
<keyword evidence="3" id="KW-0472">Membrane</keyword>
<dbReference type="GO" id="GO:0006508">
    <property type="term" value="P:proteolysis"/>
    <property type="evidence" value="ECO:0007669"/>
    <property type="project" value="InterPro"/>
</dbReference>
<proteinExistence type="inferred from homology"/>
<evidence type="ECO:0000256" key="2">
    <source>
        <dbReference type="ARBA" id="ARBA00022729"/>
    </source>
</evidence>
<accession>A0A939FVJ0</accession>
<dbReference type="Proteomes" id="UP000664122">
    <property type="component" value="Unassembled WGS sequence"/>
</dbReference>
<evidence type="ECO:0000313" key="9">
    <source>
        <dbReference type="Proteomes" id="UP000664122"/>
    </source>
</evidence>
<evidence type="ECO:0000256" key="3">
    <source>
        <dbReference type="ARBA" id="ARBA00023136"/>
    </source>
</evidence>
<dbReference type="InterPro" id="IPR011250">
    <property type="entry name" value="OMP/PagP_B-barrel"/>
</dbReference>
<comment type="subcellular location">
    <subcellularLocation>
        <location evidence="1">Cell outer membrane</location>
    </subcellularLocation>
</comment>
<dbReference type="GO" id="GO:0004190">
    <property type="term" value="F:aspartic-type endopeptidase activity"/>
    <property type="evidence" value="ECO:0007669"/>
    <property type="project" value="InterPro"/>
</dbReference>
<dbReference type="InterPro" id="IPR000036">
    <property type="entry name" value="Peptidase_A26_omptin"/>
</dbReference>
<evidence type="ECO:0000256" key="1">
    <source>
        <dbReference type="ARBA" id="ARBA00004442"/>
    </source>
</evidence>
<evidence type="ECO:0000313" key="8">
    <source>
        <dbReference type="EMBL" id="MBO0662738.1"/>
    </source>
</evidence>
<dbReference type="AlphaFoldDB" id="A0A939FVJ0"/>
<dbReference type="InterPro" id="IPR027385">
    <property type="entry name" value="Beta-barrel_OMP"/>
</dbReference>